<reference evidence="2 3" key="1">
    <citation type="submission" date="2020-08" db="EMBL/GenBank/DDBJ databases">
        <title>Genomic Encyclopedia of Type Strains, Phase IV (KMG-IV): sequencing the most valuable type-strain genomes for metagenomic binning, comparative biology and taxonomic classification.</title>
        <authorList>
            <person name="Goeker M."/>
        </authorList>
    </citation>
    <scope>NUCLEOTIDE SEQUENCE [LARGE SCALE GENOMIC DNA]</scope>
    <source>
        <strain evidence="2 3">DSM 15743</strain>
    </source>
</reference>
<keyword evidence="3" id="KW-1185">Reference proteome</keyword>
<sequence length="87" mass="9730">MRMTYIVHAARTGRNQPWNTLLRLVAALAAALVLLVAAFIGLVVVLPLLFIGGIALHFYIRRKLRQAQSKADDGVIDAEYTVIERRE</sequence>
<organism evidence="2 3">
    <name type="scientific">Microvirga flocculans</name>
    <dbReference type="NCBI Taxonomy" id="217168"/>
    <lineage>
        <taxon>Bacteria</taxon>
        <taxon>Pseudomonadati</taxon>
        <taxon>Pseudomonadota</taxon>
        <taxon>Alphaproteobacteria</taxon>
        <taxon>Hyphomicrobiales</taxon>
        <taxon>Methylobacteriaceae</taxon>
        <taxon>Microvirga</taxon>
    </lineage>
</organism>
<keyword evidence="1" id="KW-0812">Transmembrane</keyword>
<name>A0A7W6IEI1_9HYPH</name>
<evidence type="ECO:0000313" key="2">
    <source>
        <dbReference type="EMBL" id="MBB4039998.1"/>
    </source>
</evidence>
<proteinExistence type="predicted"/>
<protein>
    <submittedName>
        <fullName evidence="2">Putative membrane protein</fullName>
    </submittedName>
</protein>
<gene>
    <name evidence="2" type="ORF">GGR34_001645</name>
</gene>
<dbReference type="Proteomes" id="UP000519439">
    <property type="component" value="Unassembled WGS sequence"/>
</dbReference>
<keyword evidence="1" id="KW-0472">Membrane</keyword>
<dbReference type="EMBL" id="JACIDC010000004">
    <property type="protein sequence ID" value="MBB4039998.1"/>
    <property type="molecule type" value="Genomic_DNA"/>
</dbReference>
<feature type="transmembrane region" description="Helical" evidence="1">
    <location>
        <begin position="27"/>
        <end position="60"/>
    </location>
</feature>
<comment type="caution">
    <text evidence="2">The sequence shown here is derived from an EMBL/GenBank/DDBJ whole genome shotgun (WGS) entry which is preliminary data.</text>
</comment>
<dbReference type="AlphaFoldDB" id="A0A7W6IEI1"/>
<evidence type="ECO:0000313" key="3">
    <source>
        <dbReference type="Proteomes" id="UP000519439"/>
    </source>
</evidence>
<keyword evidence="1" id="KW-1133">Transmembrane helix</keyword>
<dbReference type="RefSeq" id="WP_027315447.1">
    <property type="nucleotide sequence ID" value="NZ_JACIDC010000004.1"/>
</dbReference>
<accession>A0A7W6IEI1</accession>
<evidence type="ECO:0000256" key="1">
    <source>
        <dbReference type="SAM" id="Phobius"/>
    </source>
</evidence>